<keyword evidence="2" id="KW-1185">Reference proteome</keyword>
<dbReference type="EMBL" id="GL452500">
    <property type="protein sequence ID" value="EFN77122.1"/>
    <property type="molecule type" value="Genomic_DNA"/>
</dbReference>
<sequence length="50" mass="6171">SIIIETDEQTHEDMLRRKKMNLGWRKCLVFNYVSVKRCFKCWGYYHMAKN</sequence>
<accession>E2C4K8</accession>
<protein>
    <submittedName>
        <fullName evidence="1">Uncharacterized protein</fullName>
    </submittedName>
</protein>
<dbReference type="AlphaFoldDB" id="E2C4K8"/>
<organism evidence="2">
    <name type="scientific">Harpegnathos saltator</name>
    <name type="common">Jerdon's jumping ant</name>
    <dbReference type="NCBI Taxonomy" id="610380"/>
    <lineage>
        <taxon>Eukaryota</taxon>
        <taxon>Metazoa</taxon>
        <taxon>Ecdysozoa</taxon>
        <taxon>Arthropoda</taxon>
        <taxon>Hexapoda</taxon>
        <taxon>Insecta</taxon>
        <taxon>Pterygota</taxon>
        <taxon>Neoptera</taxon>
        <taxon>Endopterygota</taxon>
        <taxon>Hymenoptera</taxon>
        <taxon>Apocrita</taxon>
        <taxon>Aculeata</taxon>
        <taxon>Formicoidea</taxon>
        <taxon>Formicidae</taxon>
        <taxon>Ponerinae</taxon>
        <taxon>Ponerini</taxon>
        <taxon>Harpegnathos</taxon>
    </lineage>
</organism>
<evidence type="ECO:0000313" key="2">
    <source>
        <dbReference type="Proteomes" id="UP000008237"/>
    </source>
</evidence>
<feature type="non-terminal residue" evidence="1">
    <location>
        <position position="1"/>
    </location>
</feature>
<evidence type="ECO:0000313" key="1">
    <source>
        <dbReference type="EMBL" id="EFN77122.1"/>
    </source>
</evidence>
<name>E2C4K8_HARSA</name>
<reference evidence="1 2" key="1">
    <citation type="journal article" date="2010" name="Science">
        <title>Genomic comparison of the ants Camponotus floridanus and Harpegnathos saltator.</title>
        <authorList>
            <person name="Bonasio R."/>
            <person name="Zhang G."/>
            <person name="Ye C."/>
            <person name="Mutti N.S."/>
            <person name="Fang X."/>
            <person name="Qin N."/>
            <person name="Donahue G."/>
            <person name="Yang P."/>
            <person name="Li Q."/>
            <person name="Li C."/>
            <person name="Zhang P."/>
            <person name="Huang Z."/>
            <person name="Berger S.L."/>
            <person name="Reinberg D."/>
            <person name="Wang J."/>
            <person name="Liebig J."/>
        </authorList>
    </citation>
    <scope>NUCLEOTIDE SEQUENCE [LARGE SCALE GENOMIC DNA]</scope>
    <source>
        <strain evidence="1 2">R22 G/1</strain>
    </source>
</reference>
<dbReference type="Proteomes" id="UP000008237">
    <property type="component" value="Unassembled WGS sequence"/>
</dbReference>
<proteinExistence type="predicted"/>
<gene>
    <name evidence="1" type="ORF">EAI_00006</name>
</gene>
<feature type="non-terminal residue" evidence="1">
    <location>
        <position position="50"/>
    </location>
</feature>
<dbReference type="InParanoid" id="E2C4K8"/>